<feature type="domain" description="AMP-binding enzyme C-terminal" evidence="4">
    <location>
        <begin position="435"/>
        <end position="509"/>
    </location>
</feature>
<dbReference type="Gene3D" id="3.30.300.30">
    <property type="match status" value="1"/>
</dbReference>
<keyword evidence="2" id="KW-0436">Ligase</keyword>
<dbReference type="InterPro" id="IPR042099">
    <property type="entry name" value="ANL_N_sf"/>
</dbReference>
<gene>
    <name evidence="5" type="ordered locus">AXYL_05390</name>
</gene>
<dbReference type="InterPro" id="IPR045851">
    <property type="entry name" value="AMP-bd_C_sf"/>
</dbReference>
<evidence type="ECO:0000256" key="2">
    <source>
        <dbReference type="ARBA" id="ARBA00022598"/>
    </source>
</evidence>
<evidence type="ECO:0000313" key="5">
    <source>
        <dbReference type="EMBL" id="ADP18690.1"/>
    </source>
</evidence>
<dbReference type="OrthoDB" id="9766486at2"/>
<name>E3HVB7_ACHXA</name>
<evidence type="ECO:0000259" key="4">
    <source>
        <dbReference type="Pfam" id="PF13193"/>
    </source>
</evidence>
<dbReference type="Gene3D" id="3.40.50.12780">
    <property type="entry name" value="N-terminal domain of ligase-like"/>
    <property type="match status" value="1"/>
</dbReference>
<organism evidence="5 6">
    <name type="scientific">Achromobacter xylosoxidans (strain A8)</name>
    <dbReference type="NCBI Taxonomy" id="762376"/>
    <lineage>
        <taxon>Bacteria</taxon>
        <taxon>Pseudomonadati</taxon>
        <taxon>Pseudomonadota</taxon>
        <taxon>Betaproteobacteria</taxon>
        <taxon>Burkholderiales</taxon>
        <taxon>Alcaligenaceae</taxon>
        <taxon>Achromobacter</taxon>
    </lineage>
</organism>
<dbReference type="InterPro" id="IPR025110">
    <property type="entry name" value="AMP-bd_C"/>
</dbReference>
<dbReference type="GO" id="GO:0006631">
    <property type="term" value="P:fatty acid metabolic process"/>
    <property type="evidence" value="ECO:0007669"/>
    <property type="project" value="TreeGrafter"/>
</dbReference>
<dbReference type="EMBL" id="CP002287">
    <property type="protein sequence ID" value="ADP18690.1"/>
    <property type="molecule type" value="Genomic_DNA"/>
</dbReference>
<dbReference type="PROSITE" id="PS00455">
    <property type="entry name" value="AMP_BINDING"/>
    <property type="match status" value="1"/>
</dbReference>
<dbReference type="KEGG" id="axy:AXYL_05390"/>
<dbReference type="PANTHER" id="PTHR43201">
    <property type="entry name" value="ACYL-COA SYNTHETASE"/>
    <property type="match status" value="1"/>
</dbReference>
<dbReference type="GO" id="GO:0031956">
    <property type="term" value="F:medium-chain fatty acid-CoA ligase activity"/>
    <property type="evidence" value="ECO:0007669"/>
    <property type="project" value="TreeGrafter"/>
</dbReference>
<feature type="domain" description="AMP-dependent synthetase/ligase" evidence="3">
    <location>
        <begin position="40"/>
        <end position="384"/>
    </location>
</feature>
<reference evidence="5 6" key="1">
    <citation type="journal article" date="2011" name="J. Bacteriol.">
        <title>Complete genome sequence of the haloaromatic acid-degrading bacterium Achromobacter xylosoxidans A8.</title>
        <authorList>
            <person name="Strnad H."/>
            <person name="Ridl J."/>
            <person name="Paces J."/>
            <person name="Kolar M."/>
            <person name="Vlcek C."/>
            <person name="Paces V."/>
        </authorList>
    </citation>
    <scope>NUCLEOTIDE SEQUENCE [LARGE SCALE GENOMIC DNA]</scope>
    <source>
        <strain evidence="5 6">A8</strain>
    </source>
</reference>
<evidence type="ECO:0000313" key="6">
    <source>
        <dbReference type="Proteomes" id="UP000006876"/>
    </source>
</evidence>
<dbReference type="PATRIC" id="fig|762376.5.peg.5391"/>
<dbReference type="AlphaFoldDB" id="E3HVB7"/>
<dbReference type="Pfam" id="PF13193">
    <property type="entry name" value="AMP-binding_C"/>
    <property type="match status" value="1"/>
</dbReference>
<evidence type="ECO:0000256" key="1">
    <source>
        <dbReference type="ARBA" id="ARBA00006432"/>
    </source>
</evidence>
<dbReference type="InterPro" id="IPR020845">
    <property type="entry name" value="AMP-binding_CS"/>
</dbReference>
<dbReference type="Pfam" id="PF00501">
    <property type="entry name" value="AMP-binding"/>
    <property type="match status" value="1"/>
</dbReference>
<dbReference type="STRING" id="762376.AXYL_05390"/>
<dbReference type="eggNOG" id="COG0318">
    <property type="taxonomic scope" value="Bacteria"/>
</dbReference>
<evidence type="ECO:0000259" key="3">
    <source>
        <dbReference type="Pfam" id="PF00501"/>
    </source>
</evidence>
<protein>
    <submittedName>
        <fullName evidence="5">AMP-binding enzyme family protein 25</fullName>
    </submittedName>
</protein>
<accession>E3HVB7</accession>
<comment type="similarity">
    <text evidence="1">Belongs to the ATP-dependent AMP-binding enzyme family.</text>
</comment>
<dbReference type="HOGENOM" id="CLU_000022_59_0_4"/>
<dbReference type="InterPro" id="IPR000873">
    <property type="entry name" value="AMP-dep_synth/lig_dom"/>
</dbReference>
<proteinExistence type="inferred from homology"/>
<dbReference type="PANTHER" id="PTHR43201:SF5">
    <property type="entry name" value="MEDIUM-CHAIN ACYL-COA LIGASE ACSF2, MITOCHONDRIAL"/>
    <property type="match status" value="1"/>
</dbReference>
<dbReference type="SUPFAM" id="SSF56801">
    <property type="entry name" value="Acetyl-CoA synthetase-like"/>
    <property type="match status" value="1"/>
</dbReference>
<sequence length="524" mass="55639">MIPLNSSPVQTPRHTMSVDLPDTDFRIHQLVSRHLPGLAAHTALISDEGSWTYAELDTVVDALAAYLRTQGLRAGDRLLIAGESGGTQLAAVLACSRLDAWAVVVNARMTGVEVDAIKAHCQPRLLLATSGLSTEAQAHGLRHGAREVELAGLRFACTEADPAAQAEPAQADSREQVAVMIYTSGTTGTPKGVMLTHANLGHSSAVARHARGTSRDDRIYSALPISHVYGLSTVALAALGAGATLQLGSRFDVAHAIAALAGGITMLHGVPAMYVRLLQAHEQGTPIPAPRVRLLHCGGAPLDPSLKARIEAIFGEPINNGYGLTEASPTISMVPYRQRRADLSVGYLIPGMQARIVGEDGQEVASGEVGELQVRGPNIMKGYYKAPEQTAQALDAAGWLRTGDLLRAEPDGALFVMGRIKDLIIRSGFNVYPSEVEAALNAYAGVRQSCVVGVPLDGDEQIIAFVEAEDGLSIEAEALQAFARERLAPYKRPQKIILLSRLPAADNGKILRKAVVDMARAHCN</sequence>
<dbReference type="Proteomes" id="UP000006876">
    <property type="component" value="Chromosome"/>
</dbReference>